<comment type="caution">
    <text evidence="1">The sequence shown here is derived from an EMBL/GenBank/DDBJ whole genome shotgun (WGS) entry which is preliminary data.</text>
</comment>
<dbReference type="OrthoDB" id="2960936at2759"/>
<reference evidence="1" key="1">
    <citation type="submission" date="2021-01" db="EMBL/GenBank/DDBJ databases">
        <authorList>
            <consortium name="Genoscope - CEA"/>
            <person name="William W."/>
        </authorList>
    </citation>
    <scope>NUCLEOTIDE SEQUENCE</scope>
</reference>
<sequence length="61" mass="7038">MGLFIMCRIDDDSKYALMSEYKILTIKQTKTMILTLFDANQEYSSLAPFSIQQIIKQASKI</sequence>
<organism evidence="1 2">
    <name type="scientific">Paramecium sonneborni</name>
    <dbReference type="NCBI Taxonomy" id="65129"/>
    <lineage>
        <taxon>Eukaryota</taxon>
        <taxon>Sar</taxon>
        <taxon>Alveolata</taxon>
        <taxon>Ciliophora</taxon>
        <taxon>Intramacronucleata</taxon>
        <taxon>Oligohymenophorea</taxon>
        <taxon>Peniculida</taxon>
        <taxon>Parameciidae</taxon>
        <taxon>Paramecium</taxon>
    </lineage>
</organism>
<dbReference type="EMBL" id="CAJJDN010000004">
    <property type="protein sequence ID" value="CAD8049916.1"/>
    <property type="molecule type" value="Genomic_DNA"/>
</dbReference>
<keyword evidence="2" id="KW-1185">Reference proteome</keyword>
<protein>
    <submittedName>
        <fullName evidence="1">Uncharacterized protein</fullName>
    </submittedName>
</protein>
<evidence type="ECO:0000313" key="1">
    <source>
        <dbReference type="EMBL" id="CAD8049916.1"/>
    </source>
</evidence>
<accession>A0A8S1KAF4</accession>
<gene>
    <name evidence="1" type="ORF">PSON_ATCC_30995.1.T0040380</name>
</gene>
<name>A0A8S1KAF4_9CILI</name>
<proteinExistence type="predicted"/>
<dbReference type="Proteomes" id="UP000692954">
    <property type="component" value="Unassembled WGS sequence"/>
</dbReference>
<evidence type="ECO:0000313" key="2">
    <source>
        <dbReference type="Proteomes" id="UP000692954"/>
    </source>
</evidence>
<dbReference type="AlphaFoldDB" id="A0A8S1KAF4"/>